<dbReference type="CDD" id="cd02440">
    <property type="entry name" value="AdoMet_MTases"/>
    <property type="match status" value="1"/>
</dbReference>
<dbReference type="EMBL" id="BNJG01000002">
    <property type="protein sequence ID" value="GHO57207.1"/>
    <property type="molecule type" value="Genomic_DNA"/>
</dbReference>
<name>A0ABQ3UXV9_9CHLR</name>
<dbReference type="Gene3D" id="3.40.50.150">
    <property type="entry name" value="Vaccinia Virus protein VP39"/>
    <property type="match status" value="1"/>
</dbReference>
<sequence>MSDMANQEYLLKDQYRDATNFTLRVETLQRMGVMQGSWYRWIFDHIQIPEQSRVLELGCGPGFLWRENLDRVPQSWEVTLSDFSPGMLEAARHNLEKGGEHFAYQVIDAQAIPYEAGHFDAVIANAMLYHVPNLAQAFSEVRRVLKPGGNFYATTIGDRAIAELGTIMQQVGYGTWLGSPFGFSIENGGQQLEHWFTHVTLDRLEKQLLINERESLLGLVRSGMSKQEQQDATKLHAAQEAVERLLQQDQELTITMDFGIFVASN</sequence>
<evidence type="ECO:0000313" key="3">
    <source>
        <dbReference type="Proteomes" id="UP000654345"/>
    </source>
</evidence>
<protein>
    <recommendedName>
        <fullName evidence="1">Methyltransferase type 11 domain-containing protein</fullName>
    </recommendedName>
</protein>
<gene>
    <name evidence="2" type="ORF">KSB_56820</name>
</gene>
<dbReference type="InterPro" id="IPR013216">
    <property type="entry name" value="Methyltransf_11"/>
</dbReference>
<proteinExistence type="predicted"/>
<organism evidence="2 3">
    <name type="scientific">Ktedonobacter robiniae</name>
    <dbReference type="NCBI Taxonomy" id="2778365"/>
    <lineage>
        <taxon>Bacteria</taxon>
        <taxon>Bacillati</taxon>
        <taxon>Chloroflexota</taxon>
        <taxon>Ktedonobacteria</taxon>
        <taxon>Ktedonobacterales</taxon>
        <taxon>Ktedonobacteraceae</taxon>
        <taxon>Ktedonobacter</taxon>
    </lineage>
</organism>
<feature type="domain" description="Methyltransferase type 11" evidence="1">
    <location>
        <begin position="55"/>
        <end position="152"/>
    </location>
</feature>
<evidence type="ECO:0000313" key="2">
    <source>
        <dbReference type="EMBL" id="GHO57207.1"/>
    </source>
</evidence>
<dbReference type="InterPro" id="IPR029063">
    <property type="entry name" value="SAM-dependent_MTases_sf"/>
</dbReference>
<dbReference type="PANTHER" id="PTHR43591">
    <property type="entry name" value="METHYLTRANSFERASE"/>
    <property type="match status" value="1"/>
</dbReference>
<dbReference type="RefSeq" id="WP_201373628.1">
    <property type="nucleotide sequence ID" value="NZ_BNJG01000002.1"/>
</dbReference>
<evidence type="ECO:0000259" key="1">
    <source>
        <dbReference type="Pfam" id="PF08241"/>
    </source>
</evidence>
<dbReference type="Pfam" id="PF08241">
    <property type="entry name" value="Methyltransf_11"/>
    <property type="match status" value="1"/>
</dbReference>
<keyword evidence="3" id="KW-1185">Reference proteome</keyword>
<accession>A0ABQ3UXV9</accession>
<comment type="caution">
    <text evidence="2">The sequence shown here is derived from an EMBL/GenBank/DDBJ whole genome shotgun (WGS) entry which is preliminary data.</text>
</comment>
<dbReference type="Proteomes" id="UP000654345">
    <property type="component" value="Unassembled WGS sequence"/>
</dbReference>
<dbReference type="SUPFAM" id="SSF53335">
    <property type="entry name" value="S-adenosyl-L-methionine-dependent methyltransferases"/>
    <property type="match status" value="1"/>
</dbReference>
<reference evidence="2 3" key="1">
    <citation type="journal article" date="2021" name="Int. J. Syst. Evol. Microbiol.">
        <title>Reticulibacter mediterranei gen. nov., sp. nov., within the new family Reticulibacteraceae fam. nov., and Ktedonospora formicarum gen. nov., sp. nov., Ktedonobacter robiniae sp. nov., Dictyobacter formicarum sp. nov. and Dictyobacter arantiisoli sp. nov., belonging to the class Ktedonobacteria.</title>
        <authorList>
            <person name="Yabe S."/>
            <person name="Zheng Y."/>
            <person name="Wang C.M."/>
            <person name="Sakai Y."/>
            <person name="Abe K."/>
            <person name="Yokota A."/>
            <person name="Donadio S."/>
            <person name="Cavaletti L."/>
            <person name="Monciardini P."/>
        </authorList>
    </citation>
    <scope>NUCLEOTIDE SEQUENCE [LARGE SCALE GENOMIC DNA]</scope>
    <source>
        <strain evidence="2 3">SOSP1-30</strain>
    </source>
</reference>